<dbReference type="EMBL" id="PTIX01000028">
    <property type="protein sequence ID" value="PPK63444.1"/>
    <property type="molecule type" value="Genomic_DNA"/>
</dbReference>
<evidence type="ECO:0000313" key="2">
    <source>
        <dbReference type="Proteomes" id="UP000239203"/>
    </source>
</evidence>
<protein>
    <submittedName>
        <fullName evidence="1">Uncharacterized protein</fullName>
    </submittedName>
</protein>
<keyword evidence="2" id="KW-1185">Reference proteome</keyword>
<gene>
    <name evidence="1" type="ORF">CLV40_12857</name>
</gene>
<evidence type="ECO:0000313" key="1">
    <source>
        <dbReference type="EMBL" id="PPK63444.1"/>
    </source>
</evidence>
<dbReference type="AlphaFoldDB" id="A0A2S6GDY8"/>
<accession>A0A2S6GDY8</accession>
<name>A0A2S6GDY8_9PSEU</name>
<sequence>MRGARLRTVLCDYFAAPSDDAAAGALEAFDVEFVDFKNADPFVLFGKLEALLTGATYGAVTADPRQGDLIAAEDECLVVSVTDALTTALATATPEALAAAAAAWTGADEWFGPALEPSAADLAGLADYLLTGLTATAALATSAQARGERLYCRASV</sequence>
<dbReference type="Proteomes" id="UP000239203">
    <property type="component" value="Unassembled WGS sequence"/>
</dbReference>
<organism evidence="1 2">
    <name type="scientific">Actinokineospora auranticolor</name>
    <dbReference type="NCBI Taxonomy" id="155976"/>
    <lineage>
        <taxon>Bacteria</taxon>
        <taxon>Bacillati</taxon>
        <taxon>Actinomycetota</taxon>
        <taxon>Actinomycetes</taxon>
        <taxon>Pseudonocardiales</taxon>
        <taxon>Pseudonocardiaceae</taxon>
        <taxon>Actinokineospora</taxon>
    </lineage>
</organism>
<reference evidence="1 2" key="1">
    <citation type="submission" date="2018-02" db="EMBL/GenBank/DDBJ databases">
        <title>Genomic Encyclopedia of Archaeal and Bacterial Type Strains, Phase II (KMG-II): from individual species to whole genera.</title>
        <authorList>
            <person name="Goeker M."/>
        </authorList>
    </citation>
    <scope>NUCLEOTIDE SEQUENCE [LARGE SCALE GENOMIC DNA]</scope>
    <source>
        <strain evidence="1 2">YU 961-1</strain>
    </source>
</reference>
<comment type="caution">
    <text evidence="1">The sequence shown here is derived from an EMBL/GenBank/DDBJ whole genome shotgun (WGS) entry which is preliminary data.</text>
</comment>
<proteinExistence type="predicted"/>
<dbReference type="RefSeq" id="WP_146108322.1">
    <property type="nucleotide sequence ID" value="NZ_CP154825.1"/>
</dbReference>